<name>A0AAU7GDZ6_9MICO</name>
<dbReference type="EMBL" id="CP157390">
    <property type="protein sequence ID" value="XBM48188.1"/>
    <property type="molecule type" value="Genomic_DNA"/>
</dbReference>
<dbReference type="Gene3D" id="3.10.350.10">
    <property type="entry name" value="LysM domain"/>
    <property type="match status" value="1"/>
</dbReference>
<feature type="domain" description="LysM" evidence="2">
    <location>
        <begin position="58"/>
        <end position="107"/>
    </location>
</feature>
<sequence length="113" mass="11758">MSTTALPTGVRVRLRLTRRGRAVVTALVALPIVVGAFVFALNGGGAAASGEQTHVSFQHVTVDSGESLWSIAERIAPNADPRDVIAQLVTLNGLDSAVVSPGQDLAIPVQYAR</sequence>
<accession>A0AAU7GDZ6</accession>
<evidence type="ECO:0000313" key="3">
    <source>
        <dbReference type="EMBL" id="XBM48188.1"/>
    </source>
</evidence>
<dbReference type="AlphaFoldDB" id="A0AAU7GDZ6"/>
<keyword evidence="1" id="KW-1133">Transmembrane helix</keyword>
<feature type="transmembrane region" description="Helical" evidence="1">
    <location>
        <begin position="21"/>
        <end position="41"/>
    </location>
</feature>
<dbReference type="GO" id="GO:0005840">
    <property type="term" value="C:ribosome"/>
    <property type="evidence" value="ECO:0007669"/>
    <property type="project" value="InterPro"/>
</dbReference>
<evidence type="ECO:0000259" key="2">
    <source>
        <dbReference type="PROSITE" id="PS51782"/>
    </source>
</evidence>
<dbReference type="InterPro" id="IPR036779">
    <property type="entry name" value="LysM_dom_sf"/>
</dbReference>
<reference evidence="3" key="1">
    <citation type="submission" date="2024-05" db="EMBL/GenBank/DDBJ databases">
        <title>The Natural Products Discovery Center: Release of the First 8490 Sequenced Strains for Exploring Actinobacteria Biosynthetic Diversity.</title>
        <authorList>
            <person name="Kalkreuter E."/>
            <person name="Kautsar S.A."/>
            <person name="Yang D."/>
            <person name="Bader C.D."/>
            <person name="Teijaro C.N."/>
            <person name="Fluegel L."/>
            <person name="Davis C.M."/>
            <person name="Simpson J.R."/>
            <person name="Lauterbach L."/>
            <person name="Steele A.D."/>
            <person name="Gui C."/>
            <person name="Meng S."/>
            <person name="Li G."/>
            <person name="Viehrig K."/>
            <person name="Ye F."/>
            <person name="Su P."/>
            <person name="Kiefer A.F."/>
            <person name="Nichols A."/>
            <person name="Cepeda A.J."/>
            <person name="Yan W."/>
            <person name="Fan B."/>
            <person name="Jiang Y."/>
            <person name="Adhikari A."/>
            <person name="Zheng C.-J."/>
            <person name="Schuster L."/>
            <person name="Cowan T.M."/>
            <person name="Smanski M.J."/>
            <person name="Chevrette M.G."/>
            <person name="de Carvalho L.P.S."/>
            <person name="Shen B."/>
        </authorList>
    </citation>
    <scope>NUCLEOTIDE SEQUENCE</scope>
    <source>
        <strain evidence="3">NPDC080035</strain>
    </source>
</reference>
<keyword evidence="1" id="KW-0472">Membrane</keyword>
<dbReference type="PROSITE" id="PS51782">
    <property type="entry name" value="LYSM"/>
    <property type="match status" value="1"/>
</dbReference>
<dbReference type="SMART" id="SM00257">
    <property type="entry name" value="LysM"/>
    <property type="match status" value="1"/>
</dbReference>
<organism evidence="3">
    <name type="scientific">Leifsonia sp. NPDC080035</name>
    <dbReference type="NCBI Taxonomy" id="3143936"/>
    <lineage>
        <taxon>Bacteria</taxon>
        <taxon>Bacillati</taxon>
        <taxon>Actinomycetota</taxon>
        <taxon>Actinomycetes</taxon>
        <taxon>Micrococcales</taxon>
        <taxon>Microbacteriaceae</taxon>
        <taxon>Leifsonia</taxon>
    </lineage>
</organism>
<gene>
    <name evidence="3" type="ORF">AAME72_19300</name>
</gene>
<dbReference type="PROSITE" id="PS00732">
    <property type="entry name" value="RIBOSOMAL_S16"/>
    <property type="match status" value="1"/>
</dbReference>
<dbReference type="GO" id="GO:0003735">
    <property type="term" value="F:structural constituent of ribosome"/>
    <property type="evidence" value="ECO:0007669"/>
    <property type="project" value="InterPro"/>
</dbReference>
<protein>
    <submittedName>
        <fullName evidence="3">LysM peptidoglycan-binding domain-containing protein</fullName>
    </submittedName>
</protein>
<keyword evidence="1" id="KW-0812">Transmembrane</keyword>
<dbReference type="SUPFAM" id="SSF54106">
    <property type="entry name" value="LysM domain"/>
    <property type="match status" value="1"/>
</dbReference>
<evidence type="ECO:0000256" key="1">
    <source>
        <dbReference type="SAM" id="Phobius"/>
    </source>
</evidence>
<dbReference type="GO" id="GO:0006412">
    <property type="term" value="P:translation"/>
    <property type="evidence" value="ECO:0007669"/>
    <property type="project" value="InterPro"/>
</dbReference>
<dbReference type="CDD" id="cd00118">
    <property type="entry name" value="LysM"/>
    <property type="match status" value="1"/>
</dbReference>
<dbReference type="Pfam" id="PF01476">
    <property type="entry name" value="LysM"/>
    <property type="match status" value="1"/>
</dbReference>
<dbReference type="RefSeq" id="WP_348788140.1">
    <property type="nucleotide sequence ID" value="NZ_CP157390.1"/>
</dbReference>
<proteinExistence type="predicted"/>
<dbReference type="InterPro" id="IPR018392">
    <property type="entry name" value="LysM"/>
</dbReference>
<dbReference type="InterPro" id="IPR020592">
    <property type="entry name" value="Ribosomal_bS16_CS"/>
</dbReference>